<accession>A0A1E4R1C7</accession>
<dbReference type="SUPFAM" id="SSF56349">
    <property type="entry name" value="DNA breaking-rejoining enzymes"/>
    <property type="match status" value="1"/>
</dbReference>
<dbReference type="Gene3D" id="1.10.443.10">
    <property type="entry name" value="Intergrase catalytic core"/>
    <property type="match status" value="1"/>
</dbReference>
<dbReference type="AlphaFoldDB" id="A0A1E4R1C7"/>
<reference evidence="3 4" key="1">
    <citation type="submission" date="2016-09" db="EMBL/GenBank/DDBJ databases">
        <title>Draft genome sequence of the soil isolate, Lysinibacillus fusiformis M5, a potential hypoxanthine producer.</title>
        <authorList>
            <person name="Gallegos-Monterrosa R."/>
            <person name="Maroti G."/>
            <person name="Balint B."/>
            <person name="Kovacs A.T."/>
        </authorList>
    </citation>
    <scope>NUCLEOTIDE SEQUENCE [LARGE SCALE GENOMIC DNA]</scope>
    <source>
        <strain evidence="3 4">M5</strain>
    </source>
</reference>
<dbReference type="GO" id="GO:0006310">
    <property type="term" value="P:DNA recombination"/>
    <property type="evidence" value="ECO:0007669"/>
    <property type="project" value="UniProtKB-KW"/>
</dbReference>
<dbReference type="InterPro" id="IPR002104">
    <property type="entry name" value="Integrase_catalytic"/>
</dbReference>
<dbReference type="Pfam" id="PF00589">
    <property type="entry name" value="Phage_integrase"/>
    <property type="match status" value="1"/>
</dbReference>
<organism evidence="3 4">
    <name type="scientific">Lysinibacillus fusiformis</name>
    <dbReference type="NCBI Taxonomy" id="28031"/>
    <lineage>
        <taxon>Bacteria</taxon>
        <taxon>Bacillati</taxon>
        <taxon>Bacillota</taxon>
        <taxon>Bacilli</taxon>
        <taxon>Bacillales</taxon>
        <taxon>Bacillaceae</taxon>
        <taxon>Lysinibacillus</taxon>
    </lineage>
</organism>
<evidence type="ECO:0000256" key="1">
    <source>
        <dbReference type="ARBA" id="ARBA00023172"/>
    </source>
</evidence>
<gene>
    <name evidence="3" type="ORF">BG258_19475</name>
</gene>
<dbReference type="InterPro" id="IPR011010">
    <property type="entry name" value="DNA_brk_join_enz"/>
</dbReference>
<comment type="caution">
    <text evidence="3">The sequence shown here is derived from an EMBL/GenBank/DDBJ whole genome shotgun (WGS) entry which is preliminary data.</text>
</comment>
<protein>
    <recommendedName>
        <fullName evidence="2">Tyr recombinase domain-containing protein</fullName>
    </recommendedName>
</protein>
<dbReference type="RefSeq" id="WP_069482741.1">
    <property type="nucleotide sequence ID" value="NZ_KV766182.1"/>
</dbReference>
<evidence type="ECO:0000259" key="2">
    <source>
        <dbReference type="PROSITE" id="PS51898"/>
    </source>
</evidence>
<keyword evidence="1" id="KW-0233">DNA recombination</keyword>
<sequence>MILKEETYSNIRDKLILIILFDTGIRVSELCDIKEVDISMRHILIHGKCSKRRLVYISKTMRKYMRKFEEAKKQRFKHKESHEVEDFYFLGQCAQ</sequence>
<dbReference type="GO" id="GO:0015074">
    <property type="term" value="P:DNA integration"/>
    <property type="evidence" value="ECO:0007669"/>
    <property type="project" value="InterPro"/>
</dbReference>
<dbReference type="EMBL" id="MECQ01000002">
    <property type="protein sequence ID" value="ODV54235.1"/>
    <property type="molecule type" value="Genomic_DNA"/>
</dbReference>
<dbReference type="Proteomes" id="UP000094784">
    <property type="component" value="Unassembled WGS sequence"/>
</dbReference>
<dbReference type="InterPro" id="IPR013762">
    <property type="entry name" value="Integrase-like_cat_sf"/>
</dbReference>
<evidence type="ECO:0000313" key="4">
    <source>
        <dbReference type="Proteomes" id="UP000094784"/>
    </source>
</evidence>
<name>A0A1E4R1C7_9BACI</name>
<dbReference type="GO" id="GO:0003677">
    <property type="term" value="F:DNA binding"/>
    <property type="evidence" value="ECO:0007669"/>
    <property type="project" value="InterPro"/>
</dbReference>
<feature type="domain" description="Tyr recombinase" evidence="2">
    <location>
        <begin position="1"/>
        <end position="95"/>
    </location>
</feature>
<dbReference type="PROSITE" id="PS51898">
    <property type="entry name" value="TYR_RECOMBINASE"/>
    <property type="match status" value="1"/>
</dbReference>
<evidence type="ECO:0000313" key="3">
    <source>
        <dbReference type="EMBL" id="ODV54235.1"/>
    </source>
</evidence>
<proteinExistence type="predicted"/>